<name>A0A3S5CLQ7_9PLAT</name>
<proteinExistence type="predicted"/>
<sequence length="122" mass="12939">MLSLATQQPSDPGSEATACQTRVKVAPPSHENTSGGRCGHEASRAGDLVFGRRYEAVSQNCPIPHRPAGITPIASWGPRNVSGADSGVTLSGLCLRNCPTRNRTASKCEEKLGFEESLKLTF</sequence>
<feature type="compositionally biased region" description="Polar residues" evidence="1">
    <location>
        <begin position="1"/>
        <end position="11"/>
    </location>
</feature>
<dbReference type="AlphaFoldDB" id="A0A3S5CLQ7"/>
<feature type="region of interest" description="Disordered" evidence="1">
    <location>
        <begin position="1"/>
        <end position="41"/>
    </location>
</feature>
<reference evidence="2" key="1">
    <citation type="submission" date="2018-11" db="EMBL/GenBank/DDBJ databases">
        <authorList>
            <consortium name="Pathogen Informatics"/>
        </authorList>
    </citation>
    <scope>NUCLEOTIDE SEQUENCE</scope>
</reference>
<evidence type="ECO:0000256" key="1">
    <source>
        <dbReference type="SAM" id="MobiDB-lite"/>
    </source>
</evidence>
<dbReference type="EMBL" id="CAAALY010122159">
    <property type="protein sequence ID" value="VEL31424.1"/>
    <property type="molecule type" value="Genomic_DNA"/>
</dbReference>
<dbReference type="Proteomes" id="UP000784294">
    <property type="component" value="Unassembled WGS sequence"/>
</dbReference>
<evidence type="ECO:0000313" key="3">
    <source>
        <dbReference type="Proteomes" id="UP000784294"/>
    </source>
</evidence>
<comment type="caution">
    <text evidence="2">The sequence shown here is derived from an EMBL/GenBank/DDBJ whole genome shotgun (WGS) entry which is preliminary data.</text>
</comment>
<accession>A0A3S5CLQ7</accession>
<evidence type="ECO:0000313" key="2">
    <source>
        <dbReference type="EMBL" id="VEL31424.1"/>
    </source>
</evidence>
<keyword evidence="3" id="KW-1185">Reference proteome</keyword>
<organism evidence="2 3">
    <name type="scientific">Protopolystoma xenopodis</name>
    <dbReference type="NCBI Taxonomy" id="117903"/>
    <lineage>
        <taxon>Eukaryota</taxon>
        <taxon>Metazoa</taxon>
        <taxon>Spiralia</taxon>
        <taxon>Lophotrochozoa</taxon>
        <taxon>Platyhelminthes</taxon>
        <taxon>Monogenea</taxon>
        <taxon>Polyopisthocotylea</taxon>
        <taxon>Polystomatidea</taxon>
        <taxon>Polystomatidae</taxon>
        <taxon>Protopolystoma</taxon>
    </lineage>
</organism>
<protein>
    <submittedName>
        <fullName evidence="2">Uncharacterized protein</fullName>
    </submittedName>
</protein>
<gene>
    <name evidence="2" type="ORF">PXEA_LOCUS24864</name>
</gene>